<dbReference type="InterPro" id="IPR000843">
    <property type="entry name" value="HTH_LacI"/>
</dbReference>
<dbReference type="InterPro" id="IPR028082">
    <property type="entry name" value="Peripla_BP_I"/>
</dbReference>
<dbReference type="PANTHER" id="PTHR30146">
    <property type="entry name" value="LACI-RELATED TRANSCRIPTIONAL REPRESSOR"/>
    <property type="match status" value="1"/>
</dbReference>
<reference evidence="5" key="1">
    <citation type="submission" date="2022-11" db="EMBL/GenBank/DDBJ databases">
        <title>WGS of Natronobacillus azotifigens 24KS-1, an anaerobic diazotrophic haloalkaliphile from soda-rich habitats.</title>
        <authorList>
            <person name="Sorokin D.Y."/>
            <person name="Merkel A.Y."/>
        </authorList>
    </citation>
    <scope>NUCLEOTIDE SEQUENCE</scope>
    <source>
        <strain evidence="5">24KS-1</strain>
    </source>
</reference>
<dbReference type="GO" id="GO:0000976">
    <property type="term" value="F:transcription cis-regulatory region binding"/>
    <property type="evidence" value="ECO:0007669"/>
    <property type="project" value="TreeGrafter"/>
</dbReference>
<dbReference type="EMBL" id="JAPRAT010000036">
    <property type="protein sequence ID" value="MCZ0704431.1"/>
    <property type="molecule type" value="Genomic_DNA"/>
</dbReference>
<keyword evidence="1" id="KW-0805">Transcription regulation</keyword>
<keyword evidence="2 5" id="KW-0238">DNA-binding</keyword>
<accession>A0A9J6RFU5</accession>
<evidence type="ECO:0000256" key="3">
    <source>
        <dbReference type="ARBA" id="ARBA00023163"/>
    </source>
</evidence>
<dbReference type="PROSITE" id="PS00356">
    <property type="entry name" value="HTH_LACI_1"/>
    <property type="match status" value="1"/>
</dbReference>
<organism evidence="5 6">
    <name type="scientific">Natronobacillus azotifigens</name>
    <dbReference type="NCBI Taxonomy" id="472978"/>
    <lineage>
        <taxon>Bacteria</taxon>
        <taxon>Bacillati</taxon>
        <taxon>Bacillota</taxon>
        <taxon>Bacilli</taxon>
        <taxon>Bacillales</taxon>
        <taxon>Bacillaceae</taxon>
        <taxon>Natronobacillus</taxon>
    </lineage>
</organism>
<comment type="caution">
    <text evidence="5">The sequence shown here is derived from an EMBL/GenBank/DDBJ whole genome shotgun (WGS) entry which is preliminary data.</text>
</comment>
<dbReference type="SMART" id="SM00354">
    <property type="entry name" value="HTH_LACI"/>
    <property type="match status" value="1"/>
</dbReference>
<name>A0A9J6RFU5_9BACI</name>
<sequence length="330" mass="37965">MATTIKDIAEKAGVSIATVSRVLNFDSTLSVGDDTKKRIFAIAEELDYKKRKQKQRDTKRIAFFHWGTESEELNDVYYMAIRVGIEERSAFHHIQLFKFLKKDELELPKNLDGIIIVGHIDDQVLKQIKKVTTNIVVVDPFFDTEGIDSVRVDFRKVTKQIIDHFIQKQHTEIGFLGGYETFHNTHEPIQDKRELYFRQHMEKLGLLNEDYIFIDDFTADSGYHMMNKAIETLKDRLPTAFYVGSDPIAIGALRALHEQNIEVPSRVSLISIDDISVSKYVYPALSTVRIETELMGETAVDLIMERLATERTVAKKVYIETTLKLRDSCL</sequence>
<dbReference type="SUPFAM" id="SSF53822">
    <property type="entry name" value="Periplasmic binding protein-like I"/>
    <property type="match status" value="1"/>
</dbReference>
<dbReference type="Gene3D" id="1.10.260.40">
    <property type="entry name" value="lambda repressor-like DNA-binding domains"/>
    <property type="match status" value="1"/>
</dbReference>
<dbReference type="GO" id="GO:0003700">
    <property type="term" value="F:DNA-binding transcription factor activity"/>
    <property type="evidence" value="ECO:0007669"/>
    <property type="project" value="TreeGrafter"/>
</dbReference>
<evidence type="ECO:0000259" key="4">
    <source>
        <dbReference type="PROSITE" id="PS50932"/>
    </source>
</evidence>
<keyword evidence="6" id="KW-1185">Reference proteome</keyword>
<keyword evidence="3" id="KW-0804">Transcription</keyword>
<dbReference type="Gene3D" id="3.40.50.2300">
    <property type="match status" value="2"/>
</dbReference>
<dbReference type="SUPFAM" id="SSF47413">
    <property type="entry name" value="lambda repressor-like DNA-binding domains"/>
    <property type="match status" value="1"/>
</dbReference>
<gene>
    <name evidence="5" type="ORF">OWO01_14570</name>
</gene>
<evidence type="ECO:0000313" key="5">
    <source>
        <dbReference type="EMBL" id="MCZ0704431.1"/>
    </source>
</evidence>
<dbReference type="Pfam" id="PF13377">
    <property type="entry name" value="Peripla_BP_3"/>
    <property type="match status" value="1"/>
</dbReference>
<protein>
    <submittedName>
        <fullName evidence="5">LacI family DNA-binding transcriptional regulator</fullName>
    </submittedName>
</protein>
<dbReference type="InterPro" id="IPR010982">
    <property type="entry name" value="Lambda_DNA-bd_dom_sf"/>
</dbReference>
<dbReference type="PRINTS" id="PR00036">
    <property type="entry name" value="HTHLACI"/>
</dbReference>
<dbReference type="CDD" id="cd01544">
    <property type="entry name" value="PBP1_GalR"/>
    <property type="match status" value="1"/>
</dbReference>
<evidence type="ECO:0000313" key="6">
    <source>
        <dbReference type="Proteomes" id="UP001084197"/>
    </source>
</evidence>
<dbReference type="InterPro" id="IPR046335">
    <property type="entry name" value="LacI/GalR-like_sensor"/>
</dbReference>
<feature type="domain" description="HTH lacI-type" evidence="4">
    <location>
        <begin position="3"/>
        <end position="59"/>
    </location>
</feature>
<dbReference type="AlphaFoldDB" id="A0A9J6RFU5"/>
<dbReference type="CDD" id="cd01392">
    <property type="entry name" value="HTH_LacI"/>
    <property type="match status" value="1"/>
</dbReference>
<evidence type="ECO:0000256" key="1">
    <source>
        <dbReference type="ARBA" id="ARBA00023015"/>
    </source>
</evidence>
<dbReference type="Pfam" id="PF00356">
    <property type="entry name" value="LacI"/>
    <property type="match status" value="1"/>
</dbReference>
<evidence type="ECO:0000256" key="2">
    <source>
        <dbReference type="ARBA" id="ARBA00023125"/>
    </source>
</evidence>
<proteinExistence type="predicted"/>
<dbReference type="PANTHER" id="PTHR30146:SF149">
    <property type="entry name" value="HTH-TYPE TRANSCRIPTIONAL REGULATOR EBGR"/>
    <property type="match status" value="1"/>
</dbReference>
<dbReference type="PROSITE" id="PS50932">
    <property type="entry name" value="HTH_LACI_2"/>
    <property type="match status" value="1"/>
</dbReference>
<dbReference type="RefSeq" id="WP_268781203.1">
    <property type="nucleotide sequence ID" value="NZ_JAPRAT010000036.1"/>
</dbReference>
<dbReference type="Proteomes" id="UP001084197">
    <property type="component" value="Unassembled WGS sequence"/>
</dbReference>